<feature type="region of interest" description="Disordered" evidence="1">
    <location>
        <begin position="1"/>
        <end position="82"/>
    </location>
</feature>
<organism evidence="3">
    <name type="scientific">Dissoconium aciculare CBS 342.82</name>
    <dbReference type="NCBI Taxonomy" id="1314786"/>
    <lineage>
        <taxon>Eukaryota</taxon>
        <taxon>Fungi</taxon>
        <taxon>Dikarya</taxon>
        <taxon>Ascomycota</taxon>
        <taxon>Pezizomycotina</taxon>
        <taxon>Dothideomycetes</taxon>
        <taxon>Dothideomycetidae</taxon>
        <taxon>Mycosphaerellales</taxon>
        <taxon>Dissoconiaceae</taxon>
        <taxon>Dissoconium</taxon>
    </lineage>
</organism>
<proteinExistence type="predicted"/>
<dbReference type="GeneID" id="54357932"/>
<protein>
    <recommendedName>
        <fullName evidence="4">LITAF domain-containing protein</fullName>
    </recommendedName>
</protein>
<dbReference type="OrthoDB" id="5599753at2759"/>
<evidence type="ECO:0000313" key="2">
    <source>
        <dbReference type="Proteomes" id="UP000504637"/>
    </source>
</evidence>
<dbReference type="AlphaFoldDB" id="A0A6J3MG72"/>
<evidence type="ECO:0008006" key="4">
    <source>
        <dbReference type="Google" id="ProtNLM"/>
    </source>
</evidence>
<evidence type="ECO:0000313" key="3">
    <source>
        <dbReference type="RefSeq" id="XP_033464007.1"/>
    </source>
</evidence>
<feature type="compositionally biased region" description="Polar residues" evidence="1">
    <location>
        <begin position="22"/>
        <end position="33"/>
    </location>
</feature>
<accession>A0A6J3MG72</accession>
<reference evidence="3" key="1">
    <citation type="submission" date="2020-01" db="EMBL/GenBank/DDBJ databases">
        <authorList>
            <consortium name="DOE Joint Genome Institute"/>
            <person name="Haridas S."/>
            <person name="Albert R."/>
            <person name="Binder M."/>
            <person name="Bloem J."/>
            <person name="Labutti K."/>
            <person name="Salamov A."/>
            <person name="Andreopoulos B."/>
            <person name="Baker S.E."/>
            <person name="Barry K."/>
            <person name="Bills G."/>
            <person name="Bluhm B.H."/>
            <person name="Cannon C."/>
            <person name="Castanera R."/>
            <person name="Culley D.E."/>
            <person name="Daum C."/>
            <person name="Ezra D."/>
            <person name="Gonzalez J.B."/>
            <person name="Henrissat B."/>
            <person name="Kuo A."/>
            <person name="Liang C."/>
            <person name="Lipzen A."/>
            <person name="Lutzoni F."/>
            <person name="Magnuson J."/>
            <person name="Mondo S."/>
            <person name="Nolan M."/>
            <person name="Ohm R."/>
            <person name="Pangilinan J."/>
            <person name="Park H.-J."/>
            <person name="Ramirez L."/>
            <person name="Alfaro M."/>
            <person name="Sun H."/>
            <person name="Tritt A."/>
            <person name="Yoshinaga Y."/>
            <person name="Zwiers L.-H."/>
            <person name="Turgeon B.G."/>
            <person name="Goodwin S.B."/>
            <person name="Spatafora J.W."/>
            <person name="Crous P.W."/>
            <person name="Grigoriev I.V."/>
        </authorList>
    </citation>
    <scope>NUCLEOTIDE SEQUENCE</scope>
    <source>
        <strain evidence="3">CBS 342.82</strain>
    </source>
</reference>
<reference evidence="3" key="3">
    <citation type="submission" date="2025-08" db="UniProtKB">
        <authorList>
            <consortium name="RefSeq"/>
        </authorList>
    </citation>
    <scope>IDENTIFICATION</scope>
    <source>
        <strain evidence="3">CBS 342.82</strain>
    </source>
</reference>
<gene>
    <name evidence="3" type="ORF">K489DRAFT_2759</name>
</gene>
<keyword evidence="2" id="KW-1185">Reference proteome</keyword>
<evidence type="ECO:0000256" key="1">
    <source>
        <dbReference type="SAM" id="MobiDB-lite"/>
    </source>
</evidence>
<dbReference type="RefSeq" id="XP_033464007.1">
    <property type="nucleotide sequence ID" value="XM_033600132.1"/>
</dbReference>
<dbReference type="Proteomes" id="UP000504637">
    <property type="component" value="Unplaced"/>
</dbReference>
<sequence length="112" mass="12466">MSNEISMTNKHDSPAPPYSTVEPGQNSQANIQNGAAYPVNHQNHEHAPYQNEAQHHTNGTKPIHSVPNVPVEPTASVTPLKLLREQPAYIDCPCCRSRQKTRPEEKDSGMTW</sequence>
<name>A0A6J3MG72_9PEZI</name>
<reference evidence="3" key="2">
    <citation type="submission" date="2020-04" db="EMBL/GenBank/DDBJ databases">
        <authorList>
            <consortium name="NCBI Genome Project"/>
        </authorList>
    </citation>
    <scope>NUCLEOTIDE SEQUENCE</scope>
    <source>
        <strain evidence="3">CBS 342.82</strain>
    </source>
</reference>